<protein>
    <submittedName>
        <fullName evidence="7">Uncharacterized protein</fullName>
    </submittedName>
</protein>
<comment type="subcellular location">
    <subcellularLocation>
        <location evidence="1">Mitochondrion inner membrane</location>
    </subcellularLocation>
</comment>
<keyword evidence="3" id="KW-0809">Transit peptide</keyword>
<dbReference type="Pfam" id="PF02046">
    <property type="entry name" value="COX6A"/>
    <property type="match status" value="1"/>
</dbReference>
<dbReference type="SUPFAM" id="SSF81411">
    <property type="entry name" value="Mitochondrial cytochrome c oxidase subunit VIa"/>
    <property type="match status" value="1"/>
</dbReference>
<evidence type="ECO:0000313" key="7">
    <source>
        <dbReference type="EMBL" id="PSR75882.1"/>
    </source>
</evidence>
<dbReference type="Gene3D" id="4.10.95.10">
    <property type="entry name" value="Cytochrome c oxidase, subunit VIa"/>
    <property type="match status" value="1"/>
</dbReference>
<dbReference type="GO" id="GO:0030234">
    <property type="term" value="F:enzyme regulator activity"/>
    <property type="evidence" value="ECO:0007669"/>
    <property type="project" value="TreeGrafter"/>
</dbReference>
<keyword evidence="2" id="KW-0999">Mitochondrion inner membrane</keyword>
<dbReference type="PANTHER" id="PTHR11504">
    <property type="entry name" value="CYTOCHROME C OXIDASE POLYPEPTIDE VIA"/>
    <property type="match status" value="1"/>
</dbReference>
<dbReference type="InterPro" id="IPR001349">
    <property type="entry name" value="Cyt_c_oxidase_su6a"/>
</dbReference>
<evidence type="ECO:0000256" key="5">
    <source>
        <dbReference type="ARBA" id="ARBA00023136"/>
    </source>
</evidence>
<keyword evidence="8" id="KW-1185">Reference proteome</keyword>
<dbReference type="OrthoDB" id="5947505at2759"/>
<accession>A0A2R6NSJ4</accession>
<dbReference type="STRING" id="98765.A0A2R6NSJ4"/>
<evidence type="ECO:0000256" key="4">
    <source>
        <dbReference type="ARBA" id="ARBA00023128"/>
    </source>
</evidence>
<gene>
    <name evidence="7" type="ORF">PHLCEN_2v8796</name>
</gene>
<comment type="caution">
    <text evidence="7">The sequence shown here is derived from an EMBL/GenBank/DDBJ whole genome shotgun (WGS) entry which is preliminary data.</text>
</comment>
<dbReference type="InterPro" id="IPR036418">
    <property type="entry name" value="Cyt_c_oxidase_su6a_sf"/>
</dbReference>
<dbReference type="PANTHER" id="PTHR11504:SF0">
    <property type="entry name" value="CYTOCHROME C OXIDASE SUBUNIT"/>
    <property type="match status" value="1"/>
</dbReference>
<proteinExistence type="inferred from homology"/>
<evidence type="ECO:0000256" key="3">
    <source>
        <dbReference type="ARBA" id="ARBA00022946"/>
    </source>
</evidence>
<name>A0A2R6NSJ4_9APHY</name>
<keyword evidence="5" id="KW-0472">Membrane</keyword>
<keyword evidence="4" id="KW-0496">Mitochondrion</keyword>
<dbReference type="GO" id="GO:0005743">
    <property type="term" value="C:mitochondrial inner membrane"/>
    <property type="evidence" value="ECO:0007669"/>
    <property type="project" value="UniProtKB-SubCell"/>
</dbReference>
<evidence type="ECO:0000256" key="2">
    <source>
        <dbReference type="ARBA" id="ARBA00022792"/>
    </source>
</evidence>
<dbReference type="AlphaFoldDB" id="A0A2R6NSJ4"/>
<evidence type="ECO:0000313" key="8">
    <source>
        <dbReference type="Proteomes" id="UP000186601"/>
    </source>
</evidence>
<organism evidence="7 8">
    <name type="scientific">Hermanssonia centrifuga</name>
    <dbReference type="NCBI Taxonomy" id="98765"/>
    <lineage>
        <taxon>Eukaryota</taxon>
        <taxon>Fungi</taxon>
        <taxon>Dikarya</taxon>
        <taxon>Basidiomycota</taxon>
        <taxon>Agaricomycotina</taxon>
        <taxon>Agaricomycetes</taxon>
        <taxon>Polyporales</taxon>
        <taxon>Meruliaceae</taxon>
        <taxon>Hermanssonia</taxon>
    </lineage>
</organism>
<sequence>MSMILRRSLARALPRTRGYATEGTEAKINAWKAKQVVAEAHAADTSNLWRRISFFVCLPGIVVTTLWVVKVEKEHAEHTEHLKHENGGELPETPAYDYLNKRGSPFPWGMNSLFFNPKIQKDMTQE</sequence>
<reference evidence="7 8" key="1">
    <citation type="submission" date="2018-02" db="EMBL/GenBank/DDBJ databases">
        <title>Genome sequence of the basidiomycete white-rot fungus Phlebia centrifuga.</title>
        <authorList>
            <person name="Granchi Z."/>
            <person name="Peng M."/>
            <person name="de Vries R.P."/>
            <person name="Hilden K."/>
            <person name="Makela M.R."/>
            <person name="Grigoriev I."/>
            <person name="Riley R."/>
        </authorList>
    </citation>
    <scope>NUCLEOTIDE SEQUENCE [LARGE SCALE GENOMIC DNA]</scope>
    <source>
        <strain evidence="7 8">FBCC195</strain>
    </source>
</reference>
<dbReference type="Proteomes" id="UP000186601">
    <property type="component" value="Unassembled WGS sequence"/>
</dbReference>
<dbReference type="GO" id="GO:0006123">
    <property type="term" value="P:mitochondrial electron transport, cytochrome c to oxygen"/>
    <property type="evidence" value="ECO:0007669"/>
    <property type="project" value="TreeGrafter"/>
</dbReference>
<evidence type="ECO:0000256" key="6">
    <source>
        <dbReference type="RuleBase" id="RU004396"/>
    </source>
</evidence>
<comment type="similarity">
    <text evidence="6">Belongs to the cytochrome c oxidase subunit 6A family.</text>
</comment>
<dbReference type="EMBL" id="MLYV02000872">
    <property type="protein sequence ID" value="PSR75882.1"/>
    <property type="molecule type" value="Genomic_DNA"/>
</dbReference>
<evidence type="ECO:0000256" key="1">
    <source>
        <dbReference type="ARBA" id="ARBA00004273"/>
    </source>
</evidence>